<evidence type="ECO:0000259" key="1">
    <source>
        <dbReference type="Pfam" id="PF12937"/>
    </source>
</evidence>
<dbReference type="OrthoDB" id="2884925at2759"/>
<keyword evidence="3" id="KW-1185">Reference proteome</keyword>
<organism evidence="2 3">
    <name type="scientific">Dentipellis fragilis</name>
    <dbReference type="NCBI Taxonomy" id="205917"/>
    <lineage>
        <taxon>Eukaryota</taxon>
        <taxon>Fungi</taxon>
        <taxon>Dikarya</taxon>
        <taxon>Basidiomycota</taxon>
        <taxon>Agaricomycotina</taxon>
        <taxon>Agaricomycetes</taxon>
        <taxon>Russulales</taxon>
        <taxon>Hericiaceae</taxon>
        <taxon>Dentipellis</taxon>
    </lineage>
</organism>
<evidence type="ECO:0000313" key="2">
    <source>
        <dbReference type="EMBL" id="TFY69519.1"/>
    </source>
</evidence>
<accession>A0A4Y9Z824</accession>
<reference evidence="2 3" key="1">
    <citation type="submission" date="2019-02" db="EMBL/GenBank/DDBJ databases">
        <title>Genome sequencing of the rare red list fungi Dentipellis fragilis.</title>
        <authorList>
            <person name="Buettner E."/>
            <person name="Kellner H."/>
        </authorList>
    </citation>
    <scope>NUCLEOTIDE SEQUENCE [LARGE SCALE GENOMIC DNA]</scope>
    <source>
        <strain evidence="2 3">DSM 105465</strain>
    </source>
</reference>
<name>A0A4Y9Z824_9AGAM</name>
<feature type="domain" description="F-box" evidence="1">
    <location>
        <begin position="65"/>
        <end position="120"/>
    </location>
</feature>
<evidence type="ECO:0000313" key="3">
    <source>
        <dbReference type="Proteomes" id="UP000298327"/>
    </source>
</evidence>
<dbReference type="InterPro" id="IPR036047">
    <property type="entry name" value="F-box-like_dom_sf"/>
</dbReference>
<dbReference type="Pfam" id="PF12937">
    <property type="entry name" value="F-box-like"/>
    <property type="match status" value="1"/>
</dbReference>
<proteinExistence type="predicted"/>
<dbReference type="SUPFAM" id="SSF52047">
    <property type="entry name" value="RNI-like"/>
    <property type="match status" value="1"/>
</dbReference>
<dbReference type="SUPFAM" id="SSF81383">
    <property type="entry name" value="F-box domain"/>
    <property type="match status" value="1"/>
</dbReference>
<dbReference type="AlphaFoldDB" id="A0A4Y9Z824"/>
<dbReference type="EMBL" id="SEOQ01000135">
    <property type="protein sequence ID" value="TFY69519.1"/>
    <property type="molecule type" value="Genomic_DNA"/>
</dbReference>
<comment type="caution">
    <text evidence="2">The sequence shown here is derived from an EMBL/GenBank/DDBJ whole genome shotgun (WGS) entry which is preliminary data.</text>
</comment>
<gene>
    <name evidence="2" type="ORF">EVG20_g3127</name>
</gene>
<dbReference type="Proteomes" id="UP000298327">
    <property type="component" value="Unassembled WGS sequence"/>
</dbReference>
<sequence length="537" mass="60738">MDSNTTAEDGQVIRQSPDRYLAGLNAATIPQGRLQLSGIGLRIAELHDELLAWYRCHNAMLPVAFLPPEVLTYIFTCLALVDIPYTRYSRGSLGWIQVTHVCHRWRTLALQSPSLWADFTFLKGNGTETMMERARQVPLRVKMESTYDGISRVLHCIRGRGSQLGLLDLRINTPHRHEAPALEDSLILSACPSLRHLSLKEIFLTWEGLRLSTLVSLKLTYYWVDDTGADRGRRLPTLTTFVSALREMQNLQYLALHQAIRPLDAENTADLAPYAVLPHLSKLSIRFEVPLMLALLQHIDVPLEAEIRVEVRPLLYEIPRHDIGLLLDLLRAHVIAGQPLSIPSIHLRIELNMGHGRLPQVSVTARPLGSLDAAFIAVFPFQSSYQIRDFIHLPELICKLPFAICCSVELHAVYTSSDYDSYNVRQWTSLLKNVDLQLPDVHTLTISVNHPPPLISLLECCPKVMPELESLVIHLYRIRKYENIQAAVEVLSSCISRGLPLKTLELHVHESDGAVIKLMQQHLKNTVPEIRYVKDLT</sequence>
<dbReference type="Gene3D" id="3.80.10.10">
    <property type="entry name" value="Ribonuclease Inhibitor"/>
    <property type="match status" value="1"/>
</dbReference>
<protein>
    <recommendedName>
        <fullName evidence="1">F-box domain-containing protein</fullName>
    </recommendedName>
</protein>
<dbReference type="InterPro" id="IPR032675">
    <property type="entry name" value="LRR_dom_sf"/>
</dbReference>
<dbReference type="InterPro" id="IPR001810">
    <property type="entry name" value="F-box_dom"/>
</dbReference>